<dbReference type="RefSeq" id="WP_010768821.1">
    <property type="nucleotide sequence ID" value="NZ_ASWE01000002.1"/>
</dbReference>
<feature type="region of interest" description="Disordered" evidence="1">
    <location>
        <begin position="45"/>
        <end position="76"/>
    </location>
</feature>
<dbReference type="MEROPS" id="S11.A01"/>
<dbReference type="InterPro" id="IPR000871">
    <property type="entry name" value="Beta-lactam_class-A"/>
</dbReference>
<dbReference type="GO" id="GO:0046677">
    <property type="term" value="P:response to antibiotic"/>
    <property type="evidence" value="ECO:0007669"/>
    <property type="project" value="InterPro"/>
</dbReference>
<gene>
    <name evidence="3" type="ORF">UC3_02159</name>
</gene>
<evidence type="ECO:0000256" key="1">
    <source>
        <dbReference type="SAM" id="MobiDB-lite"/>
    </source>
</evidence>
<dbReference type="EMBL" id="AJAT01000016">
    <property type="protein sequence ID" value="EOL43182.1"/>
    <property type="molecule type" value="Genomic_DNA"/>
</dbReference>
<sequence length="408" mass="47169">MKRQQRSMKRKQRNRKMMMFSLIAILFGSSICFFLYINQERTVNSTNQKQTKSLKTDEKLEPEKIEKKDAEKPAEKKEVVDDQYVVTQTANVYLDNKKNTVREEKIPKGAIIEVKHVSEDDEIMEILTEHNQGFIEKQYLAPRSDVKKQRDQLKNPTLNSDEVTNLLDEKIQSFIKENGGDLSIYIETVDGTLKYGYQENAVRRTASSIKLAFITYMMNLADEGKLDLSEKLTYQESDYYGGTGIIQWDSFGSQYTLERLAELVIRYSDNVAYLMLLDYIGEPNFVAFLKTMDAESQNDRFFSTAKVLTSYMKYVNQQKDSSEHIKKLYDWLHQSTFDDGVAIGIPAVDVVHKTGWMPMYSVSNDISLVEAERPYYLTIMTNGYSEEYSEQAISDLADSIDRCILQLI</sequence>
<feature type="domain" description="Beta-lactamase class A catalytic" evidence="2">
    <location>
        <begin position="183"/>
        <end position="381"/>
    </location>
</feature>
<evidence type="ECO:0000313" key="3">
    <source>
        <dbReference type="EMBL" id="EOL43182.1"/>
    </source>
</evidence>
<name>R3W6I5_9ENTE</name>
<dbReference type="GO" id="GO:0008800">
    <property type="term" value="F:beta-lactamase activity"/>
    <property type="evidence" value="ECO:0007669"/>
    <property type="project" value="InterPro"/>
</dbReference>
<evidence type="ECO:0000259" key="2">
    <source>
        <dbReference type="Pfam" id="PF13354"/>
    </source>
</evidence>
<dbReference type="GO" id="GO:0030655">
    <property type="term" value="P:beta-lactam antibiotic catabolic process"/>
    <property type="evidence" value="ECO:0007669"/>
    <property type="project" value="InterPro"/>
</dbReference>
<comment type="caution">
    <text evidence="3">The sequence shown here is derived from an EMBL/GenBank/DDBJ whole genome shotgun (WGS) entry which is preliminary data.</text>
</comment>
<proteinExistence type="predicted"/>
<accession>R3W6I5</accession>
<dbReference type="InterPro" id="IPR045155">
    <property type="entry name" value="Beta-lactam_cat"/>
</dbReference>
<dbReference type="PANTHER" id="PTHR35333">
    <property type="entry name" value="BETA-LACTAMASE"/>
    <property type="match status" value="1"/>
</dbReference>
<dbReference type="Gene3D" id="3.40.710.10">
    <property type="entry name" value="DD-peptidase/beta-lactamase superfamily"/>
    <property type="match status" value="1"/>
</dbReference>
<evidence type="ECO:0000313" key="4">
    <source>
        <dbReference type="Proteomes" id="UP000013785"/>
    </source>
</evidence>
<keyword evidence="4" id="KW-1185">Reference proteome</keyword>
<reference evidence="3 4" key="1">
    <citation type="submission" date="2013-02" db="EMBL/GenBank/DDBJ databases">
        <title>The Genome Sequence of Enterococcus phoeniculicola BAA-412.</title>
        <authorList>
            <consortium name="The Broad Institute Genome Sequencing Platform"/>
            <consortium name="The Broad Institute Genome Sequencing Center for Infectious Disease"/>
            <person name="Earl A.M."/>
            <person name="Gilmore M.S."/>
            <person name="Lebreton F."/>
            <person name="Walker B."/>
            <person name="Young S.K."/>
            <person name="Zeng Q."/>
            <person name="Gargeya S."/>
            <person name="Fitzgerald M."/>
            <person name="Haas B."/>
            <person name="Abouelleil A."/>
            <person name="Alvarado L."/>
            <person name="Arachchi H.M."/>
            <person name="Berlin A.M."/>
            <person name="Chapman S.B."/>
            <person name="Dewar J."/>
            <person name="Goldberg J."/>
            <person name="Griggs A."/>
            <person name="Gujja S."/>
            <person name="Hansen M."/>
            <person name="Howarth C."/>
            <person name="Imamovic A."/>
            <person name="Larimer J."/>
            <person name="McCowan C."/>
            <person name="Murphy C."/>
            <person name="Neiman D."/>
            <person name="Pearson M."/>
            <person name="Priest M."/>
            <person name="Roberts A."/>
            <person name="Saif S."/>
            <person name="Shea T."/>
            <person name="Sisk P."/>
            <person name="Sykes S."/>
            <person name="Wortman J."/>
            <person name="Nusbaum C."/>
            <person name="Birren B."/>
        </authorList>
    </citation>
    <scope>NUCLEOTIDE SEQUENCE [LARGE SCALE GENOMIC DNA]</scope>
    <source>
        <strain evidence="3 4">ATCC BAA-412</strain>
    </source>
</reference>
<dbReference type="PANTHER" id="PTHR35333:SF3">
    <property type="entry name" value="BETA-LACTAMASE-TYPE TRANSPEPTIDASE FOLD CONTAINING PROTEIN"/>
    <property type="match status" value="1"/>
</dbReference>
<dbReference type="AlphaFoldDB" id="R3W6I5"/>
<dbReference type="Pfam" id="PF13354">
    <property type="entry name" value="Beta-lactamase2"/>
    <property type="match status" value="1"/>
</dbReference>
<dbReference type="InterPro" id="IPR012338">
    <property type="entry name" value="Beta-lactam/transpept-like"/>
</dbReference>
<dbReference type="PATRIC" id="fig|1158610.3.peg.2154"/>
<dbReference type="SUPFAM" id="SSF56601">
    <property type="entry name" value="beta-lactamase/transpeptidase-like"/>
    <property type="match status" value="1"/>
</dbReference>
<protein>
    <recommendedName>
        <fullName evidence="2">Beta-lactamase class A catalytic domain-containing protein</fullName>
    </recommendedName>
</protein>
<dbReference type="HOGENOM" id="CLU_673937_0_0_9"/>
<organism evidence="3 4">
    <name type="scientific">Enterococcus phoeniculicola ATCC BAA-412</name>
    <dbReference type="NCBI Taxonomy" id="1158610"/>
    <lineage>
        <taxon>Bacteria</taxon>
        <taxon>Bacillati</taxon>
        <taxon>Bacillota</taxon>
        <taxon>Bacilli</taxon>
        <taxon>Lactobacillales</taxon>
        <taxon>Enterococcaceae</taxon>
        <taxon>Enterococcus</taxon>
    </lineage>
</organism>
<dbReference type="eggNOG" id="COG2367">
    <property type="taxonomic scope" value="Bacteria"/>
</dbReference>
<dbReference type="Proteomes" id="UP000013785">
    <property type="component" value="Unassembled WGS sequence"/>
</dbReference>
<dbReference type="STRING" id="154621.RV11_GL000602"/>
<dbReference type="OrthoDB" id="9775096at2"/>
<feature type="compositionally biased region" description="Basic and acidic residues" evidence="1">
    <location>
        <begin position="54"/>
        <end position="76"/>
    </location>
</feature>